<proteinExistence type="predicted"/>
<evidence type="ECO:0000313" key="2">
    <source>
        <dbReference type="Proteomes" id="UP000502498"/>
    </source>
</evidence>
<name>A0A7D4Q073_9MICO</name>
<dbReference type="InterPro" id="IPR013494">
    <property type="entry name" value="CHP02678"/>
</dbReference>
<accession>A0A7D4Q073</accession>
<reference evidence="1 2" key="1">
    <citation type="submission" date="2020-05" db="EMBL/GenBank/DDBJ databases">
        <title>Strain PA2F3 complete genome.</title>
        <authorList>
            <person name="Kim Y.-S."/>
            <person name="Kim S.-J."/>
            <person name="Jung H.-k."/>
            <person name="Kim S.-E."/>
            <person name="Kim K.-H."/>
        </authorList>
    </citation>
    <scope>NUCLEOTIDE SEQUENCE [LARGE SCALE GENOMIC DNA]</scope>
    <source>
        <strain evidence="1 2">PA2F3</strain>
    </source>
</reference>
<dbReference type="Proteomes" id="UP000502498">
    <property type="component" value="Chromosome"/>
</dbReference>
<evidence type="ECO:0000313" key="1">
    <source>
        <dbReference type="EMBL" id="QKJ18952.1"/>
    </source>
</evidence>
<dbReference type="Pfam" id="PF09661">
    <property type="entry name" value="DUF2398"/>
    <property type="match status" value="1"/>
</dbReference>
<dbReference type="EMBL" id="CP054038">
    <property type="protein sequence ID" value="QKJ18952.1"/>
    <property type="molecule type" value="Genomic_DNA"/>
</dbReference>
<sequence>MDAAHHKDTFALVRRHGAELRSRFALHLGYRLLIEPGYARLLKAPLPEGSPPRPPLHTTKNGAVTNPRVFRDICLISAALQAPGVGDQLLISHLSTQVRADAAEAGIAFSETLTDRRDFVTAMNALIDWGVIAETEGTVAAWSADTRQEALLTVDRNRLPNLLSNSVRDHDGPRVPPLKSLARKLVENPVVLRAELSDDEQTVLRQDRAKLEAALEMFGLHLEVRREGALAWGETSEVSDDPFPGEGTLRQAALLFLTEAAAGGKADEDGRLVLTIDQAQSVIAGLLTENSGMWKAAFEPDAPDAARRTLGLVLGYLEGFALTREAEGVIQISPATARYRADVSRSRSRVAENLQTTQTTLFDETGQQ</sequence>
<organism evidence="1 2">
    <name type="scientific">Microbacterium hominis</name>
    <dbReference type="NCBI Taxonomy" id="162426"/>
    <lineage>
        <taxon>Bacteria</taxon>
        <taxon>Bacillati</taxon>
        <taxon>Actinomycetota</taxon>
        <taxon>Actinomycetes</taxon>
        <taxon>Micrococcales</taxon>
        <taxon>Microbacteriaceae</taxon>
        <taxon>Microbacterium</taxon>
    </lineage>
</organism>
<dbReference type="AlphaFoldDB" id="A0A7D4Q073"/>
<protein>
    <submittedName>
        <fullName evidence="1">TIGR02678 family protein</fullName>
    </submittedName>
</protein>
<gene>
    <name evidence="1" type="ORF">HQM25_05865</name>
</gene>